<name>A0A382T0X6_9ZZZZ</name>
<accession>A0A382T0X6</accession>
<feature type="non-terminal residue" evidence="1">
    <location>
        <position position="306"/>
    </location>
</feature>
<sequence length="306" mass="36310">PTTWHRFLDNTGYQLFTVDEISYKGRKGVSISQQSSYVENSWVIVQDFSLGEDHELYWKSTIISDTPGRSFREPRTRHADLRFPVMQDLVIGDREDINIFLPTQRTLGPPGSSYGKGELRYCINDRDDFIFYLTNSYDPLIPLDIYNLSEDRGVYFHVLETNFDWSFENKDDFHQREFRLTQGPGEETVVIDCRIGPHEGDWHVAFDVYKKHIYSTFDFTYYERPIQEQYRKQLLSHFTYLYGHDIYNPKTNVFDIDRFLDEGEANFGGYDYMLLWHDYPRMGVDNRDQFKMYEDLPGGLKGLKLM</sequence>
<feature type="non-terminal residue" evidence="1">
    <location>
        <position position="1"/>
    </location>
</feature>
<proteinExistence type="predicted"/>
<organism evidence="1">
    <name type="scientific">marine metagenome</name>
    <dbReference type="NCBI Taxonomy" id="408172"/>
    <lineage>
        <taxon>unclassified sequences</taxon>
        <taxon>metagenomes</taxon>
        <taxon>ecological metagenomes</taxon>
    </lineage>
</organism>
<protein>
    <submittedName>
        <fullName evidence="1">Uncharacterized protein</fullName>
    </submittedName>
</protein>
<gene>
    <name evidence="1" type="ORF">METZ01_LOCUS368487</name>
</gene>
<dbReference type="AlphaFoldDB" id="A0A382T0X6"/>
<evidence type="ECO:0000313" key="1">
    <source>
        <dbReference type="EMBL" id="SVD15633.1"/>
    </source>
</evidence>
<dbReference type="EMBL" id="UINC01132984">
    <property type="protein sequence ID" value="SVD15633.1"/>
    <property type="molecule type" value="Genomic_DNA"/>
</dbReference>
<reference evidence="1" key="1">
    <citation type="submission" date="2018-05" db="EMBL/GenBank/DDBJ databases">
        <authorList>
            <person name="Lanie J.A."/>
            <person name="Ng W.-L."/>
            <person name="Kazmierczak K.M."/>
            <person name="Andrzejewski T.M."/>
            <person name="Davidsen T.M."/>
            <person name="Wayne K.J."/>
            <person name="Tettelin H."/>
            <person name="Glass J.I."/>
            <person name="Rusch D."/>
            <person name="Podicherti R."/>
            <person name="Tsui H.-C.T."/>
            <person name="Winkler M.E."/>
        </authorList>
    </citation>
    <scope>NUCLEOTIDE SEQUENCE</scope>
</reference>